<proteinExistence type="predicted"/>
<name>A0A3S4ZK25_9PLAT</name>
<evidence type="ECO:0000313" key="2">
    <source>
        <dbReference type="Proteomes" id="UP000784294"/>
    </source>
</evidence>
<gene>
    <name evidence="1" type="ORF">PXEA_LOCUS6953</name>
</gene>
<reference evidence="1" key="1">
    <citation type="submission" date="2018-11" db="EMBL/GenBank/DDBJ databases">
        <authorList>
            <consortium name="Pathogen Informatics"/>
        </authorList>
    </citation>
    <scope>NUCLEOTIDE SEQUENCE</scope>
</reference>
<sequence>MQNRGAKKQRTENWRLLEYVRDDPSPEELPIRKADSKRDAEVGLDWCRMVDSDLCDGSESGGLCGRLKFN</sequence>
<dbReference type="Proteomes" id="UP000784294">
    <property type="component" value="Unassembled WGS sequence"/>
</dbReference>
<organism evidence="1 2">
    <name type="scientific">Protopolystoma xenopodis</name>
    <dbReference type="NCBI Taxonomy" id="117903"/>
    <lineage>
        <taxon>Eukaryota</taxon>
        <taxon>Metazoa</taxon>
        <taxon>Spiralia</taxon>
        <taxon>Lophotrochozoa</taxon>
        <taxon>Platyhelminthes</taxon>
        <taxon>Monogenea</taxon>
        <taxon>Polyopisthocotylea</taxon>
        <taxon>Polystomatidea</taxon>
        <taxon>Polystomatidae</taxon>
        <taxon>Protopolystoma</taxon>
    </lineage>
</organism>
<comment type="caution">
    <text evidence="1">The sequence shown here is derived from an EMBL/GenBank/DDBJ whole genome shotgun (WGS) entry which is preliminary data.</text>
</comment>
<protein>
    <submittedName>
        <fullName evidence="1">Uncharacterized protein</fullName>
    </submittedName>
</protein>
<dbReference type="EMBL" id="CAAALY010018015">
    <property type="protein sequence ID" value="VEL13513.1"/>
    <property type="molecule type" value="Genomic_DNA"/>
</dbReference>
<dbReference type="AlphaFoldDB" id="A0A3S4ZK25"/>
<evidence type="ECO:0000313" key="1">
    <source>
        <dbReference type="EMBL" id="VEL13513.1"/>
    </source>
</evidence>
<accession>A0A3S4ZK25</accession>
<keyword evidence="2" id="KW-1185">Reference proteome</keyword>